<keyword evidence="3" id="KW-1185">Reference proteome</keyword>
<dbReference type="EMBL" id="RDSM01000002">
    <property type="protein sequence ID" value="RXH55777.1"/>
    <property type="molecule type" value="Genomic_DNA"/>
</dbReference>
<sequence length="60" mass="6490">MNFEDSNTISVGRDPDVWRSHGVAPIPKTGKKDKAATVKSRGKGKPAKSIPLAKARKFNV</sequence>
<evidence type="ECO:0000313" key="2">
    <source>
        <dbReference type="EMBL" id="RXH55777.1"/>
    </source>
</evidence>
<evidence type="ECO:0000313" key="3">
    <source>
        <dbReference type="Proteomes" id="UP000289437"/>
    </source>
</evidence>
<evidence type="ECO:0000256" key="1">
    <source>
        <dbReference type="SAM" id="MobiDB-lite"/>
    </source>
</evidence>
<accession>A0A4Q0SY36</accession>
<reference evidence="2 3" key="1">
    <citation type="submission" date="2018-11" db="EMBL/GenBank/DDBJ databases">
        <authorList>
            <person name="Mardanov A.V."/>
            <person name="Ravin N.V."/>
            <person name="Dedysh S.N."/>
        </authorList>
    </citation>
    <scope>NUCLEOTIDE SEQUENCE [LARGE SCALE GENOMIC DNA]</scope>
    <source>
        <strain evidence="2 3">AF10</strain>
    </source>
</reference>
<gene>
    <name evidence="2" type="ORF">GRAN_2634</name>
</gene>
<dbReference type="AlphaFoldDB" id="A0A4Q0SY36"/>
<dbReference type="Proteomes" id="UP000289437">
    <property type="component" value="Unassembled WGS sequence"/>
</dbReference>
<proteinExistence type="predicted"/>
<feature type="compositionally biased region" description="Polar residues" evidence="1">
    <location>
        <begin position="1"/>
        <end position="10"/>
    </location>
</feature>
<organism evidence="2 3">
    <name type="scientific">Granulicella sibirica</name>
    <dbReference type="NCBI Taxonomy" id="2479048"/>
    <lineage>
        <taxon>Bacteria</taxon>
        <taxon>Pseudomonadati</taxon>
        <taxon>Acidobacteriota</taxon>
        <taxon>Terriglobia</taxon>
        <taxon>Terriglobales</taxon>
        <taxon>Acidobacteriaceae</taxon>
        <taxon>Granulicella</taxon>
    </lineage>
</organism>
<comment type="caution">
    <text evidence="2">The sequence shown here is derived from an EMBL/GenBank/DDBJ whole genome shotgun (WGS) entry which is preliminary data.</text>
</comment>
<protein>
    <submittedName>
        <fullName evidence="2">Uncharacterized protein</fullName>
    </submittedName>
</protein>
<reference evidence="3" key="2">
    <citation type="submission" date="2019-02" db="EMBL/GenBank/DDBJ databases">
        <title>Granulicella sibirica sp. nov., a psychrotolerant acidobacterium isolated from an organic soil layer in forested tundra, West Siberia.</title>
        <authorList>
            <person name="Oshkin I.Y."/>
            <person name="Kulichevskaya I.S."/>
            <person name="Rijpstra W.I.C."/>
            <person name="Sinninghe Damste J.S."/>
            <person name="Rakitin A.L."/>
            <person name="Ravin N.V."/>
            <person name="Dedysh S.N."/>
        </authorList>
    </citation>
    <scope>NUCLEOTIDE SEQUENCE [LARGE SCALE GENOMIC DNA]</scope>
    <source>
        <strain evidence="3">AF10</strain>
    </source>
</reference>
<name>A0A4Q0SY36_9BACT</name>
<feature type="region of interest" description="Disordered" evidence="1">
    <location>
        <begin position="1"/>
        <end position="60"/>
    </location>
</feature>